<organism evidence="4 5">
    <name type="scientific">Candidatus Wildermuthbacteria bacterium RIFCSPLOWO2_02_FULL_47_9c</name>
    <dbReference type="NCBI Taxonomy" id="1802466"/>
    <lineage>
        <taxon>Bacteria</taxon>
        <taxon>Candidatus Wildermuthiibacteriota</taxon>
    </lineage>
</organism>
<dbReference type="SUPFAM" id="SSF52374">
    <property type="entry name" value="Nucleotidylyl transferase"/>
    <property type="match status" value="1"/>
</dbReference>
<dbReference type="PANTHER" id="PTHR43793:SF1">
    <property type="entry name" value="FAD SYNTHASE"/>
    <property type="match status" value="1"/>
</dbReference>
<proteinExistence type="predicted"/>
<dbReference type="NCBIfam" id="TIGR00125">
    <property type="entry name" value="cyt_tran_rel"/>
    <property type="match status" value="1"/>
</dbReference>
<dbReference type="InterPro" id="IPR050385">
    <property type="entry name" value="Archaeal_FAD_synthase"/>
</dbReference>
<sequence length="140" mass="16098">MKKKRVIVFGIFDGIHEGHRFLFEQALRLASARSGQARSEVELVAIVGRDEFVRIFKNKEPKYSEQERVRLVNREPEVSYAVLGDEVLSSWKVLERLKPDVICLGYDQDALAEDLARWMEERGVSCSIVRGLYKNPMGKV</sequence>
<protein>
    <recommendedName>
        <fullName evidence="3">Cytidyltransferase-like domain-containing protein</fullName>
    </recommendedName>
</protein>
<evidence type="ECO:0000259" key="3">
    <source>
        <dbReference type="Pfam" id="PF01467"/>
    </source>
</evidence>
<evidence type="ECO:0000256" key="1">
    <source>
        <dbReference type="ARBA" id="ARBA00022679"/>
    </source>
</evidence>
<dbReference type="Pfam" id="PF01467">
    <property type="entry name" value="CTP_transf_like"/>
    <property type="match status" value="1"/>
</dbReference>
<dbReference type="Proteomes" id="UP000178222">
    <property type="component" value="Unassembled WGS sequence"/>
</dbReference>
<gene>
    <name evidence="4" type="ORF">A3J30_01895</name>
</gene>
<reference evidence="4 5" key="1">
    <citation type="journal article" date="2016" name="Nat. Commun.">
        <title>Thousands of microbial genomes shed light on interconnected biogeochemical processes in an aquifer system.</title>
        <authorList>
            <person name="Anantharaman K."/>
            <person name="Brown C.T."/>
            <person name="Hug L.A."/>
            <person name="Sharon I."/>
            <person name="Castelle C.J."/>
            <person name="Probst A.J."/>
            <person name="Thomas B.C."/>
            <person name="Singh A."/>
            <person name="Wilkins M.J."/>
            <person name="Karaoz U."/>
            <person name="Brodie E.L."/>
            <person name="Williams K.H."/>
            <person name="Hubbard S.S."/>
            <person name="Banfield J.F."/>
        </authorList>
    </citation>
    <scope>NUCLEOTIDE SEQUENCE [LARGE SCALE GENOMIC DNA]</scope>
</reference>
<accession>A0A1G2RV55</accession>
<comment type="caution">
    <text evidence="4">The sequence shown here is derived from an EMBL/GenBank/DDBJ whole genome shotgun (WGS) entry which is preliminary data.</text>
</comment>
<dbReference type="Gene3D" id="3.40.50.620">
    <property type="entry name" value="HUPs"/>
    <property type="match status" value="1"/>
</dbReference>
<dbReference type="GO" id="GO:0016779">
    <property type="term" value="F:nucleotidyltransferase activity"/>
    <property type="evidence" value="ECO:0007669"/>
    <property type="project" value="UniProtKB-KW"/>
</dbReference>
<dbReference type="InterPro" id="IPR004821">
    <property type="entry name" value="Cyt_trans-like"/>
</dbReference>
<keyword evidence="1" id="KW-0808">Transferase</keyword>
<dbReference type="EMBL" id="MHUL01000027">
    <property type="protein sequence ID" value="OHA76724.1"/>
    <property type="molecule type" value="Genomic_DNA"/>
</dbReference>
<keyword evidence="2" id="KW-0548">Nucleotidyltransferase</keyword>
<name>A0A1G2RV55_9BACT</name>
<evidence type="ECO:0000313" key="4">
    <source>
        <dbReference type="EMBL" id="OHA76724.1"/>
    </source>
</evidence>
<evidence type="ECO:0000256" key="2">
    <source>
        <dbReference type="ARBA" id="ARBA00022695"/>
    </source>
</evidence>
<dbReference type="PANTHER" id="PTHR43793">
    <property type="entry name" value="FAD SYNTHASE"/>
    <property type="match status" value="1"/>
</dbReference>
<feature type="domain" description="Cytidyltransferase-like" evidence="3">
    <location>
        <begin position="8"/>
        <end position="123"/>
    </location>
</feature>
<evidence type="ECO:0000313" key="5">
    <source>
        <dbReference type="Proteomes" id="UP000178222"/>
    </source>
</evidence>
<dbReference type="AlphaFoldDB" id="A0A1G2RV55"/>
<dbReference type="InterPro" id="IPR014729">
    <property type="entry name" value="Rossmann-like_a/b/a_fold"/>
</dbReference>